<evidence type="ECO:0000256" key="1">
    <source>
        <dbReference type="SAM" id="MobiDB-lite"/>
    </source>
</evidence>
<feature type="region of interest" description="Disordered" evidence="1">
    <location>
        <begin position="67"/>
        <end position="108"/>
    </location>
</feature>
<reference evidence="3 4" key="1">
    <citation type="journal article" date="2012" name="J. Bacteriol.">
        <title>Genome sequence of the bacterium Streptomyces davawensis JCM 4913 and heterologous production of the unique antibiotic roseoflavin.</title>
        <authorList>
            <person name="Jankowitsch F."/>
            <person name="Schwarz J."/>
            <person name="Ruckert C."/>
            <person name="Gust B."/>
            <person name="Szczepanowski R."/>
            <person name="Blom J."/>
            <person name="Pelzer S."/>
            <person name="Kalinowski J."/>
            <person name="Mack M."/>
        </authorList>
    </citation>
    <scope>NUCLEOTIDE SEQUENCE [LARGE SCALE GENOMIC DNA]</scope>
    <source>
        <strain evidence="4">DSM 101723 / JCM 4913 / KCC S-0913 / 768</strain>
    </source>
</reference>
<keyword evidence="4" id="KW-1185">Reference proteome</keyword>
<protein>
    <recommendedName>
        <fullName evidence="2">HTH cro/C1-type domain-containing protein</fullName>
    </recommendedName>
</protein>
<dbReference type="OrthoDB" id="3626437at2"/>
<feature type="compositionally biased region" description="Low complexity" evidence="1">
    <location>
        <begin position="67"/>
        <end position="82"/>
    </location>
</feature>
<dbReference type="InterPro" id="IPR001387">
    <property type="entry name" value="Cro/C1-type_HTH"/>
</dbReference>
<dbReference type="AlphaFoldDB" id="K4QUX1"/>
<dbReference type="Proteomes" id="UP000008043">
    <property type="component" value="Chromosome"/>
</dbReference>
<dbReference type="PATRIC" id="fig|1214101.3.peg.327"/>
<feature type="domain" description="HTH cro/C1-type" evidence="2">
    <location>
        <begin position="27"/>
        <end position="65"/>
    </location>
</feature>
<name>K4QUX1_STRDJ</name>
<evidence type="ECO:0000313" key="3">
    <source>
        <dbReference type="EMBL" id="CCK24707.1"/>
    </source>
</evidence>
<dbReference type="HOGENOM" id="CLU_166595_0_0_11"/>
<accession>K4QUX1</accession>
<gene>
    <name evidence="3" type="ORF">BN159_0328</name>
</gene>
<dbReference type="eggNOG" id="COG3655">
    <property type="taxonomic scope" value="Bacteria"/>
</dbReference>
<proteinExistence type="predicted"/>
<organism evidence="3 4">
    <name type="scientific">Streptomyces davaonensis (strain DSM 101723 / JCM 4913 / KCC S-0913 / 768)</name>
    <dbReference type="NCBI Taxonomy" id="1214101"/>
    <lineage>
        <taxon>Bacteria</taxon>
        <taxon>Bacillati</taxon>
        <taxon>Actinomycetota</taxon>
        <taxon>Actinomycetes</taxon>
        <taxon>Kitasatosporales</taxon>
        <taxon>Streptomycetaceae</taxon>
        <taxon>Streptomyces</taxon>
    </lineage>
</organism>
<sequence>MVAAQRDLWRPTEVLAAFQQVGFKPSLSKVAALWSGKPVTVRLDDLDLMCAALDCTVADLLQAEPVAGAQAAQDSGQAAVGAEGREPGQVRPVPRTRHGGGPRSLPPS</sequence>
<dbReference type="Pfam" id="PF13443">
    <property type="entry name" value="HTH_26"/>
    <property type="match status" value="1"/>
</dbReference>
<dbReference type="KEGG" id="sdv:BN159_0328"/>
<evidence type="ECO:0000259" key="2">
    <source>
        <dbReference type="Pfam" id="PF13443"/>
    </source>
</evidence>
<dbReference type="EMBL" id="HE971709">
    <property type="protein sequence ID" value="CCK24707.1"/>
    <property type="molecule type" value="Genomic_DNA"/>
</dbReference>
<evidence type="ECO:0000313" key="4">
    <source>
        <dbReference type="Proteomes" id="UP000008043"/>
    </source>
</evidence>